<dbReference type="AlphaFoldDB" id="A0A6J6KTC8"/>
<dbReference type="EMBL" id="CAEZWD010000014">
    <property type="protein sequence ID" value="CAB4643184.1"/>
    <property type="molecule type" value="Genomic_DNA"/>
</dbReference>
<reference evidence="2" key="1">
    <citation type="submission" date="2020-05" db="EMBL/GenBank/DDBJ databases">
        <authorList>
            <person name="Chiriac C."/>
            <person name="Salcher M."/>
            <person name="Ghai R."/>
            <person name="Kavagutti S V."/>
        </authorList>
    </citation>
    <scope>NUCLEOTIDE SEQUENCE</scope>
</reference>
<gene>
    <name evidence="1" type="ORF">UFOPK2171_00225</name>
    <name evidence="2" type="ORF">UFOPK2237_00536</name>
</gene>
<evidence type="ECO:0000313" key="2">
    <source>
        <dbReference type="EMBL" id="CAB4651345.1"/>
    </source>
</evidence>
<organism evidence="2">
    <name type="scientific">freshwater metagenome</name>
    <dbReference type="NCBI Taxonomy" id="449393"/>
    <lineage>
        <taxon>unclassified sequences</taxon>
        <taxon>metagenomes</taxon>
        <taxon>ecological metagenomes</taxon>
    </lineage>
</organism>
<dbReference type="EMBL" id="CAEZWI010000048">
    <property type="protein sequence ID" value="CAB4651345.1"/>
    <property type="molecule type" value="Genomic_DNA"/>
</dbReference>
<sequence>MENSEVNDYLDTLDETVEGTVDESVGSLLGEESGLFVEEVVVPQAPVVSMDSLPITGEARVDDALGRLADLQGLPVHEHVDVFEDVQRRLHETLADLAGQ</sequence>
<accession>A0A6J6KTC8</accession>
<protein>
    <submittedName>
        <fullName evidence="2">Unannotated protein</fullName>
    </submittedName>
</protein>
<proteinExistence type="predicted"/>
<name>A0A6J6KTC8_9ZZZZ</name>
<evidence type="ECO:0000313" key="1">
    <source>
        <dbReference type="EMBL" id="CAB4643184.1"/>
    </source>
</evidence>